<dbReference type="Pfam" id="PF22799">
    <property type="entry name" value="PIR1-like_C"/>
    <property type="match status" value="1"/>
</dbReference>
<reference evidence="9 10" key="1">
    <citation type="journal article" date="2023" name="Plant Dis.">
        <title>First Report of Diplodia intermedia Causing Canker and Dieback Diseases on Apple Trees in Canada.</title>
        <authorList>
            <person name="Ellouze W."/>
            <person name="Ilyukhin E."/>
            <person name="Sulman M."/>
            <person name="Ali S."/>
        </authorList>
    </citation>
    <scope>NUCLEOTIDE SEQUENCE [LARGE SCALE GENOMIC DNA]</scope>
    <source>
        <strain evidence="9 10">M45-28</strain>
    </source>
</reference>
<dbReference type="EMBL" id="JAKEKT020000132">
    <property type="protein sequence ID" value="KAL1634440.1"/>
    <property type="molecule type" value="Genomic_DNA"/>
</dbReference>
<evidence type="ECO:0000256" key="2">
    <source>
        <dbReference type="ARBA" id="ARBA00022512"/>
    </source>
</evidence>
<feature type="domain" description="Cell wall mannoprotein PIR1-like C-terminal" evidence="8">
    <location>
        <begin position="82"/>
        <end position="159"/>
    </location>
</feature>
<evidence type="ECO:0000256" key="5">
    <source>
        <dbReference type="ARBA" id="ARBA00038219"/>
    </source>
</evidence>
<evidence type="ECO:0000313" key="10">
    <source>
        <dbReference type="Proteomes" id="UP001521184"/>
    </source>
</evidence>
<organism evidence="9 10">
    <name type="scientific">Diplodia intermedia</name>
    <dbReference type="NCBI Taxonomy" id="856260"/>
    <lineage>
        <taxon>Eukaryota</taxon>
        <taxon>Fungi</taxon>
        <taxon>Dikarya</taxon>
        <taxon>Ascomycota</taxon>
        <taxon>Pezizomycotina</taxon>
        <taxon>Dothideomycetes</taxon>
        <taxon>Dothideomycetes incertae sedis</taxon>
        <taxon>Botryosphaeriales</taxon>
        <taxon>Botryosphaeriaceae</taxon>
        <taxon>Diplodia</taxon>
    </lineage>
</organism>
<sequence length="398" mass="39398">MKFALALAAVAGTALALPKAQGVTEDLSPTASAPAGCEPTYAGKFSITIVNATTANSKRALLPRQESGGAANTLLELTLADGKLTDQQGRTGYIASNYQLQFDNPPQAGTIYDDGFSACSNGSLALGGSAIFYGCTSGEGATQFYNFYDRNWGSHCSPIYIEIIKGSSSSAAATQASDGQPAATSAVSIRSDGQPIATSAVPVRSDGQPIVTSIATGVPVRSDGQPIASSIATAASSADGVPVRSDGQPIASSIATAASSADGVPVRSDGQPIASSIATPASSADGVPVRSDGQPIASTIATPSSAAGTPVPVRSDGQPIATSIGTPVPTPVSTPTPVSIRSDGQPIATGVATPSSAAGTPVSTPTPTPSQYTGDADRYSVRSGFALVGAAAVAVAMF</sequence>
<comment type="similarity">
    <text evidence="5">Belongs to the PIR protein family.</text>
</comment>
<comment type="subcellular location">
    <subcellularLocation>
        <location evidence="1">Secreted</location>
        <location evidence="1">Cell wall</location>
    </subcellularLocation>
</comment>
<name>A0ABR3T4J1_9PEZI</name>
<evidence type="ECO:0000256" key="6">
    <source>
        <dbReference type="SAM" id="MobiDB-lite"/>
    </source>
</evidence>
<dbReference type="PANTHER" id="PTHR47254">
    <property type="entry name" value="CELL WALL MANNOPROTEIN CIS3-RELATED"/>
    <property type="match status" value="1"/>
</dbReference>
<keyword evidence="3" id="KW-0964">Secreted</keyword>
<dbReference type="PANTHER" id="PTHR47254:SF1">
    <property type="entry name" value="CELL WALL MANNOPROTEIN CIS3-RELATED"/>
    <property type="match status" value="1"/>
</dbReference>
<dbReference type="Proteomes" id="UP001521184">
    <property type="component" value="Unassembled WGS sequence"/>
</dbReference>
<feature type="compositionally biased region" description="Low complexity" evidence="6">
    <location>
        <begin position="352"/>
        <end position="365"/>
    </location>
</feature>
<accession>A0ABR3T4J1</accession>
<feature type="region of interest" description="Disordered" evidence="6">
    <location>
        <begin position="321"/>
        <end position="375"/>
    </location>
</feature>
<proteinExistence type="inferred from homology"/>
<evidence type="ECO:0000256" key="3">
    <source>
        <dbReference type="ARBA" id="ARBA00022525"/>
    </source>
</evidence>
<comment type="caution">
    <text evidence="9">The sequence shown here is derived from an EMBL/GenBank/DDBJ whole genome shotgun (WGS) entry which is preliminary data.</text>
</comment>
<evidence type="ECO:0000256" key="4">
    <source>
        <dbReference type="ARBA" id="ARBA00022729"/>
    </source>
</evidence>
<protein>
    <recommendedName>
        <fullName evidence="8">Cell wall mannoprotein PIR1-like C-terminal domain-containing protein</fullName>
    </recommendedName>
</protein>
<keyword evidence="10" id="KW-1185">Reference proteome</keyword>
<evidence type="ECO:0000256" key="1">
    <source>
        <dbReference type="ARBA" id="ARBA00004191"/>
    </source>
</evidence>
<evidence type="ECO:0000259" key="8">
    <source>
        <dbReference type="Pfam" id="PF22799"/>
    </source>
</evidence>
<keyword evidence="2" id="KW-0134">Cell wall</keyword>
<feature type="chain" id="PRO_5046460466" description="Cell wall mannoprotein PIR1-like C-terminal domain-containing protein" evidence="7">
    <location>
        <begin position="17"/>
        <end position="398"/>
    </location>
</feature>
<evidence type="ECO:0000313" key="9">
    <source>
        <dbReference type="EMBL" id="KAL1634440.1"/>
    </source>
</evidence>
<keyword evidence="4 7" id="KW-0732">Signal</keyword>
<dbReference type="InterPro" id="IPR051153">
    <property type="entry name" value="Yeast_CWMannoprotein_PIR"/>
</dbReference>
<feature type="signal peptide" evidence="7">
    <location>
        <begin position="1"/>
        <end position="16"/>
    </location>
</feature>
<dbReference type="InterPro" id="IPR054508">
    <property type="entry name" value="PIR1-like_C"/>
</dbReference>
<gene>
    <name evidence="9" type="ORF">SLS58_010681</name>
</gene>
<evidence type="ECO:0000256" key="7">
    <source>
        <dbReference type="SAM" id="SignalP"/>
    </source>
</evidence>